<protein>
    <submittedName>
        <fullName evidence="10">4-amino-4-deoxy-L-arabinose transferase</fullName>
    </submittedName>
</protein>
<evidence type="ECO:0000313" key="11">
    <source>
        <dbReference type="Proteomes" id="UP000182409"/>
    </source>
</evidence>
<dbReference type="GO" id="GO:0006493">
    <property type="term" value="P:protein O-linked glycosylation"/>
    <property type="evidence" value="ECO:0007669"/>
    <property type="project" value="InterPro"/>
</dbReference>
<dbReference type="EMBL" id="FNSD01000001">
    <property type="protein sequence ID" value="SEB82999.1"/>
    <property type="molecule type" value="Genomic_DNA"/>
</dbReference>
<keyword evidence="2" id="KW-1003">Cell membrane</keyword>
<feature type="transmembrane region" description="Helical" evidence="8">
    <location>
        <begin position="218"/>
        <end position="235"/>
    </location>
</feature>
<feature type="transmembrane region" description="Helical" evidence="8">
    <location>
        <begin position="347"/>
        <end position="364"/>
    </location>
</feature>
<feature type="transmembrane region" description="Helical" evidence="8">
    <location>
        <begin position="503"/>
        <end position="526"/>
    </location>
</feature>
<evidence type="ECO:0000256" key="6">
    <source>
        <dbReference type="ARBA" id="ARBA00022989"/>
    </source>
</evidence>
<sequence length="640" mass="71038">MFEASTPRRNRLMLAALWFFLYASFALLSPPLLDDADSVHAEVAREMIQRHDPVTLYANGIRYLEKAPVLYWSMAASMRVFGVGTAQARLPLAIFALLLFLLTENFARQAFGSARAGLYAGVSLMLSFGLFIFTRILIPDAIVCLWLTAAVFCFWLTERHGEGHAPVLPCLGFAAACAMNVLTKGLIGLVFPAGTVALYLLTTRGFKGTLQRIAQLNPLFAVLAFFAIAAPWHILAGQANPTEGHPVGLTHTGHAWIFWKGWQVGSPAVGSVHGWTWFYFMNEHLLRYLNLRVPRDYDTVPLLLFWGLVLVWMMPWSAFLFEAVAAAPWRALRSRAEATQLNGESRTLLLFSIAGLLPIVFFSFSTRQEYYVLPSLPFFALLVARWLDREAIEAETMTVPPVLTRAGQRISVLLLIGGTVASLACVFFLMHTQVPPPNVDLATLLQQNPGDYALSFGHFLDLNGPAMGAFRRPLTFTVVALFGGTVASWWLRRSFRPHEANIALAAGTLLFLVAAHMGLTIFAPVLSSQKLARAIAPLIKPNNMICINDEYEAGSTLGFYLKRNDIHIWHGHSANLWYGSFFNDAPDIFETDLSMRERWLGPQRIFLWTDPAKLPALPSKAYVIAEGGGKEIISNKAGDY</sequence>
<organism evidence="10 11">
    <name type="scientific">Terriglobus roseus</name>
    <dbReference type="NCBI Taxonomy" id="392734"/>
    <lineage>
        <taxon>Bacteria</taxon>
        <taxon>Pseudomonadati</taxon>
        <taxon>Acidobacteriota</taxon>
        <taxon>Terriglobia</taxon>
        <taxon>Terriglobales</taxon>
        <taxon>Acidobacteriaceae</taxon>
        <taxon>Terriglobus</taxon>
    </lineage>
</organism>
<reference evidence="10 11" key="1">
    <citation type="submission" date="2016-10" db="EMBL/GenBank/DDBJ databases">
        <authorList>
            <person name="de Groot N.N."/>
        </authorList>
    </citation>
    <scope>NUCLEOTIDE SEQUENCE [LARGE SCALE GENOMIC DNA]</scope>
    <source>
        <strain evidence="10 11">AB35.6</strain>
    </source>
</reference>
<comment type="subcellular location">
    <subcellularLocation>
        <location evidence="1">Cell membrane</location>
        <topology evidence="1">Multi-pass membrane protein</topology>
    </subcellularLocation>
</comment>
<feature type="transmembrane region" description="Helical" evidence="8">
    <location>
        <begin position="189"/>
        <end position="206"/>
    </location>
</feature>
<evidence type="ECO:0000259" key="9">
    <source>
        <dbReference type="Pfam" id="PF02366"/>
    </source>
</evidence>
<feature type="transmembrane region" description="Helical" evidence="8">
    <location>
        <begin position="80"/>
        <end position="102"/>
    </location>
</feature>
<keyword evidence="6 8" id="KW-1133">Transmembrane helix</keyword>
<evidence type="ECO:0000256" key="2">
    <source>
        <dbReference type="ARBA" id="ARBA00022475"/>
    </source>
</evidence>
<evidence type="ECO:0000256" key="8">
    <source>
        <dbReference type="SAM" id="Phobius"/>
    </source>
</evidence>
<evidence type="ECO:0000256" key="5">
    <source>
        <dbReference type="ARBA" id="ARBA00022692"/>
    </source>
</evidence>
<proteinExistence type="predicted"/>
<evidence type="ECO:0000256" key="7">
    <source>
        <dbReference type="ARBA" id="ARBA00023136"/>
    </source>
</evidence>
<dbReference type="Proteomes" id="UP000182409">
    <property type="component" value="Unassembled WGS sequence"/>
</dbReference>
<dbReference type="Pfam" id="PF02366">
    <property type="entry name" value="PMT"/>
    <property type="match status" value="1"/>
</dbReference>
<gene>
    <name evidence="10" type="ORF">SAMN05443244_1949</name>
</gene>
<dbReference type="GO" id="GO:0000030">
    <property type="term" value="F:mannosyltransferase activity"/>
    <property type="evidence" value="ECO:0007669"/>
    <property type="project" value="InterPro"/>
</dbReference>
<name>A0A1H4MJ22_9BACT</name>
<feature type="transmembrane region" description="Helical" evidence="8">
    <location>
        <begin position="12"/>
        <end position="33"/>
    </location>
</feature>
<evidence type="ECO:0000256" key="4">
    <source>
        <dbReference type="ARBA" id="ARBA00022679"/>
    </source>
</evidence>
<evidence type="ECO:0000256" key="1">
    <source>
        <dbReference type="ARBA" id="ARBA00004651"/>
    </source>
</evidence>
<accession>A0A1H4MJ22</accession>
<dbReference type="InterPro" id="IPR050297">
    <property type="entry name" value="LipidA_mod_glycosyltrf_83"/>
</dbReference>
<keyword evidence="5 8" id="KW-0812">Transmembrane</keyword>
<dbReference type="GO" id="GO:0005886">
    <property type="term" value="C:plasma membrane"/>
    <property type="evidence" value="ECO:0007669"/>
    <property type="project" value="UniProtKB-SubCell"/>
</dbReference>
<evidence type="ECO:0000313" key="10">
    <source>
        <dbReference type="EMBL" id="SEB82999.1"/>
    </source>
</evidence>
<feature type="transmembrane region" description="Helical" evidence="8">
    <location>
        <begin position="474"/>
        <end position="491"/>
    </location>
</feature>
<dbReference type="GO" id="GO:0016763">
    <property type="term" value="F:pentosyltransferase activity"/>
    <property type="evidence" value="ECO:0007669"/>
    <property type="project" value="TreeGrafter"/>
</dbReference>
<dbReference type="PANTHER" id="PTHR33908:SF3">
    <property type="entry name" value="UNDECAPRENYL PHOSPHATE-ALPHA-4-AMINO-4-DEOXY-L-ARABINOSE ARABINOSYL TRANSFERASE"/>
    <property type="match status" value="1"/>
</dbReference>
<feature type="transmembrane region" description="Helical" evidence="8">
    <location>
        <begin position="370"/>
        <end position="387"/>
    </location>
</feature>
<feature type="transmembrane region" description="Helical" evidence="8">
    <location>
        <begin position="114"/>
        <end position="132"/>
    </location>
</feature>
<evidence type="ECO:0000256" key="3">
    <source>
        <dbReference type="ARBA" id="ARBA00022676"/>
    </source>
</evidence>
<keyword evidence="4 10" id="KW-0808">Transferase</keyword>
<feature type="domain" description="ArnT-like N-terminal" evidence="9">
    <location>
        <begin position="55"/>
        <end position="238"/>
    </location>
</feature>
<keyword evidence="3" id="KW-0328">Glycosyltransferase</keyword>
<feature type="transmembrane region" description="Helical" evidence="8">
    <location>
        <begin position="303"/>
        <end position="326"/>
    </location>
</feature>
<dbReference type="GO" id="GO:0009103">
    <property type="term" value="P:lipopolysaccharide biosynthetic process"/>
    <property type="evidence" value="ECO:0007669"/>
    <property type="project" value="UniProtKB-ARBA"/>
</dbReference>
<dbReference type="RefSeq" id="WP_074653655.1">
    <property type="nucleotide sequence ID" value="NZ_FNSD01000001.1"/>
</dbReference>
<dbReference type="OrthoDB" id="9815691at2"/>
<dbReference type="PANTHER" id="PTHR33908">
    <property type="entry name" value="MANNOSYLTRANSFERASE YKCB-RELATED"/>
    <property type="match status" value="1"/>
</dbReference>
<feature type="transmembrane region" description="Helical" evidence="8">
    <location>
        <begin position="410"/>
        <end position="430"/>
    </location>
</feature>
<dbReference type="InterPro" id="IPR003342">
    <property type="entry name" value="ArnT-like_N"/>
</dbReference>
<dbReference type="AlphaFoldDB" id="A0A1H4MJ22"/>
<keyword evidence="7 8" id="KW-0472">Membrane</keyword>
<dbReference type="GO" id="GO:0010041">
    <property type="term" value="P:response to iron(III) ion"/>
    <property type="evidence" value="ECO:0007669"/>
    <property type="project" value="TreeGrafter"/>
</dbReference>